<evidence type="ECO:0000256" key="4">
    <source>
        <dbReference type="ARBA" id="ARBA00023239"/>
    </source>
</evidence>
<dbReference type="Gene3D" id="3.90.1590.10">
    <property type="entry name" value="glutathione-dependent formaldehyde- activating enzyme (gfa)"/>
    <property type="match status" value="1"/>
</dbReference>
<comment type="similarity">
    <text evidence="1">Belongs to the Gfa family.</text>
</comment>
<evidence type="ECO:0000313" key="6">
    <source>
        <dbReference type="Proteomes" id="UP000515153"/>
    </source>
</evidence>
<dbReference type="InterPro" id="IPR006913">
    <property type="entry name" value="CENP-V/GFA"/>
</dbReference>
<keyword evidence="4" id="KW-0456">Lyase</keyword>
<evidence type="ECO:0000256" key="3">
    <source>
        <dbReference type="ARBA" id="ARBA00022833"/>
    </source>
</evidence>
<dbReference type="KEGG" id="pgri:PgNI_07410"/>
<dbReference type="GO" id="GO:0046872">
    <property type="term" value="F:metal ion binding"/>
    <property type="evidence" value="ECO:0007669"/>
    <property type="project" value="UniProtKB-KW"/>
</dbReference>
<keyword evidence="6" id="KW-1185">Reference proteome</keyword>
<reference evidence="7" key="1">
    <citation type="journal article" date="2019" name="Mol. Biol. Evol.">
        <title>Blast fungal genomes show frequent chromosomal changes, gene gains and losses, and effector gene turnover.</title>
        <authorList>
            <person name="Gomez Luciano L.B."/>
            <person name="Jason Tsai I."/>
            <person name="Chuma I."/>
            <person name="Tosa Y."/>
            <person name="Chen Y.H."/>
            <person name="Li J.Y."/>
            <person name="Li M.Y."/>
            <person name="Jade Lu M.Y."/>
            <person name="Nakayashiki H."/>
            <person name="Li W.H."/>
        </authorList>
    </citation>
    <scope>NUCLEOTIDE SEQUENCE</scope>
    <source>
        <strain evidence="7">NI907</strain>
    </source>
</reference>
<dbReference type="PANTHER" id="PTHR33337:SF40">
    <property type="entry name" value="CENP-V_GFA DOMAIN-CONTAINING PROTEIN-RELATED"/>
    <property type="match status" value="1"/>
</dbReference>
<accession>A0A6P8B3F5</accession>
<proteinExistence type="inferred from homology"/>
<keyword evidence="3" id="KW-0862">Zinc</keyword>
<evidence type="ECO:0000259" key="5">
    <source>
        <dbReference type="PROSITE" id="PS51891"/>
    </source>
</evidence>
<protein>
    <recommendedName>
        <fullName evidence="5">CENP-V/GFA domain-containing protein</fullName>
    </recommendedName>
</protein>
<evidence type="ECO:0000256" key="1">
    <source>
        <dbReference type="ARBA" id="ARBA00005495"/>
    </source>
</evidence>
<name>A0A6P8B3F5_PYRGI</name>
<feature type="domain" description="CENP-V/GFA" evidence="5">
    <location>
        <begin position="5"/>
        <end position="126"/>
    </location>
</feature>
<gene>
    <name evidence="7" type="ORF">PgNI_07410</name>
</gene>
<dbReference type="PROSITE" id="PS51891">
    <property type="entry name" value="CENP_V_GFA"/>
    <property type="match status" value="1"/>
</dbReference>
<dbReference type="GO" id="GO:0016846">
    <property type="term" value="F:carbon-sulfur lyase activity"/>
    <property type="evidence" value="ECO:0007669"/>
    <property type="project" value="InterPro"/>
</dbReference>
<dbReference type="Pfam" id="PF04828">
    <property type="entry name" value="GFA"/>
    <property type="match status" value="1"/>
</dbReference>
<dbReference type="SUPFAM" id="SSF51316">
    <property type="entry name" value="Mss4-like"/>
    <property type="match status" value="1"/>
</dbReference>
<organism evidence="6 7">
    <name type="scientific">Pyricularia grisea</name>
    <name type="common">Crabgrass-specific blast fungus</name>
    <name type="synonym">Magnaporthe grisea</name>
    <dbReference type="NCBI Taxonomy" id="148305"/>
    <lineage>
        <taxon>Eukaryota</taxon>
        <taxon>Fungi</taxon>
        <taxon>Dikarya</taxon>
        <taxon>Ascomycota</taxon>
        <taxon>Pezizomycotina</taxon>
        <taxon>Sordariomycetes</taxon>
        <taxon>Sordariomycetidae</taxon>
        <taxon>Magnaporthales</taxon>
        <taxon>Pyriculariaceae</taxon>
        <taxon>Pyricularia</taxon>
    </lineage>
</organism>
<dbReference type="Proteomes" id="UP000515153">
    <property type="component" value="Unplaced"/>
</dbReference>
<dbReference type="OrthoDB" id="428768at2759"/>
<dbReference type="AlphaFoldDB" id="A0A6P8B3F5"/>
<reference evidence="7" key="2">
    <citation type="submission" date="2019-10" db="EMBL/GenBank/DDBJ databases">
        <authorList>
            <consortium name="NCBI Genome Project"/>
        </authorList>
    </citation>
    <scope>NUCLEOTIDE SEQUENCE</scope>
    <source>
        <strain evidence="7">NI907</strain>
    </source>
</reference>
<dbReference type="PANTHER" id="PTHR33337">
    <property type="entry name" value="GFA DOMAIN-CONTAINING PROTEIN"/>
    <property type="match status" value="1"/>
</dbReference>
<evidence type="ECO:0000256" key="2">
    <source>
        <dbReference type="ARBA" id="ARBA00022723"/>
    </source>
</evidence>
<evidence type="ECO:0000313" key="7">
    <source>
        <dbReference type="RefSeq" id="XP_030981722.1"/>
    </source>
</evidence>
<sequence length="143" mass="15537">MTKELTGTCLCRKVSLTIKGDTMGTNLCHCTNCQKAAGSVFYTGVRFQAENVTYNDPESVTKTHVDGTGQAASGIARSFCGNCGSLVRISSIKYPQFVSVPFGIIDSDDKADFKPKMEFFCDRRVDWVAPVEGSTKFPTMPAV</sequence>
<dbReference type="GeneID" id="41962332"/>
<dbReference type="InterPro" id="IPR011057">
    <property type="entry name" value="Mss4-like_sf"/>
</dbReference>
<reference evidence="7" key="3">
    <citation type="submission" date="2025-08" db="UniProtKB">
        <authorList>
            <consortium name="RefSeq"/>
        </authorList>
    </citation>
    <scope>IDENTIFICATION</scope>
    <source>
        <strain evidence="7">NI907</strain>
    </source>
</reference>
<keyword evidence="2" id="KW-0479">Metal-binding</keyword>
<dbReference type="RefSeq" id="XP_030981722.1">
    <property type="nucleotide sequence ID" value="XM_031127423.1"/>
</dbReference>